<dbReference type="Proteomes" id="UP000626148">
    <property type="component" value="Unassembled WGS sequence"/>
</dbReference>
<evidence type="ECO:0000256" key="8">
    <source>
        <dbReference type="ARBA" id="ARBA00023004"/>
    </source>
</evidence>
<gene>
    <name evidence="11" type="ORF">GCM10007392_25410</name>
</gene>
<evidence type="ECO:0000313" key="11">
    <source>
        <dbReference type="EMBL" id="GGX56859.1"/>
    </source>
</evidence>
<dbReference type="EMBL" id="BMXR01000006">
    <property type="protein sequence ID" value="GGX56859.1"/>
    <property type="molecule type" value="Genomic_DNA"/>
</dbReference>
<keyword evidence="6" id="KW-0223">Dioxygenase</keyword>
<evidence type="ECO:0000256" key="5">
    <source>
        <dbReference type="ARBA" id="ARBA00022723"/>
    </source>
</evidence>
<evidence type="ECO:0000256" key="3">
    <source>
        <dbReference type="ARBA" id="ARBA00007851"/>
    </source>
</evidence>
<dbReference type="Gene3D" id="2.60.120.620">
    <property type="entry name" value="q2cbj1_9rhob like domain"/>
    <property type="match status" value="1"/>
</dbReference>
<keyword evidence="5" id="KW-0479">Metal-binding</keyword>
<keyword evidence="12" id="KW-1185">Reference proteome</keyword>
<evidence type="ECO:0000256" key="10">
    <source>
        <dbReference type="NCBIfam" id="TIGR02408"/>
    </source>
</evidence>
<comment type="subunit">
    <text evidence="4">Homodimer.</text>
</comment>
<dbReference type="Pfam" id="PF05721">
    <property type="entry name" value="PhyH"/>
    <property type="match status" value="1"/>
</dbReference>
<name>A0A918NBS0_9GAMM</name>
<evidence type="ECO:0000256" key="6">
    <source>
        <dbReference type="ARBA" id="ARBA00022964"/>
    </source>
</evidence>
<reference evidence="11" key="2">
    <citation type="submission" date="2020-09" db="EMBL/GenBank/DDBJ databases">
        <authorList>
            <person name="Sun Q."/>
            <person name="Kim S."/>
        </authorList>
    </citation>
    <scope>NUCLEOTIDE SEQUENCE</scope>
    <source>
        <strain evidence="11">KCTC 22169</strain>
    </source>
</reference>
<evidence type="ECO:0000256" key="9">
    <source>
        <dbReference type="ARBA" id="ARBA00049228"/>
    </source>
</evidence>
<dbReference type="AlphaFoldDB" id="A0A918NBS0"/>
<reference evidence="11" key="1">
    <citation type="journal article" date="2014" name="Int. J. Syst. Evol. Microbiol.">
        <title>Complete genome sequence of Corynebacterium casei LMG S-19264T (=DSM 44701T), isolated from a smear-ripened cheese.</title>
        <authorList>
            <consortium name="US DOE Joint Genome Institute (JGI-PGF)"/>
            <person name="Walter F."/>
            <person name="Albersmeier A."/>
            <person name="Kalinowski J."/>
            <person name="Ruckert C."/>
        </authorList>
    </citation>
    <scope>NUCLEOTIDE SEQUENCE</scope>
    <source>
        <strain evidence="11">KCTC 22169</strain>
    </source>
</reference>
<dbReference type="PANTHER" id="PTHR20883:SF48">
    <property type="entry name" value="ECTOINE DIOXYGENASE"/>
    <property type="match status" value="1"/>
</dbReference>
<evidence type="ECO:0000256" key="1">
    <source>
        <dbReference type="ARBA" id="ARBA00001954"/>
    </source>
</evidence>
<dbReference type="EC" id="1.14.11.55" evidence="10"/>
<dbReference type="GO" id="GO:0016706">
    <property type="term" value="F:2-oxoglutarate-dependent dioxygenase activity"/>
    <property type="evidence" value="ECO:0007669"/>
    <property type="project" value="InterPro"/>
</dbReference>
<evidence type="ECO:0000256" key="7">
    <source>
        <dbReference type="ARBA" id="ARBA00023002"/>
    </source>
</evidence>
<organism evidence="11 12">
    <name type="scientific">Saccharospirillum salsuginis</name>
    <dbReference type="NCBI Taxonomy" id="418750"/>
    <lineage>
        <taxon>Bacteria</taxon>
        <taxon>Pseudomonadati</taxon>
        <taxon>Pseudomonadota</taxon>
        <taxon>Gammaproteobacteria</taxon>
        <taxon>Oceanospirillales</taxon>
        <taxon>Saccharospirillaceae</taxon>
        <taxon>Saccharospirillum</taxon>
    </lineage>
</organism>
<comment type="caution">
    <text evidence="11">The sequence shown here is derived from an EMBL/GenBank/DDBJ whole genome shotgun (WGS) entry which is preliminary data.</text>
</comment>
<sequence length="318" mass="36881">MSHVHDLYPSRLDQHKSPFERLDPVVYTEGRERREGPLSEDQLRQYDEQGFLFFESFFSEREMQGFLDDLKEYDKDPSLKEQDQVIIEPYADEIRSIFAIHKLSERFDRLTRDPRLLDMAHQILGSDVYIHQSRINDKPGFTGTGFNWHSDFETWHTEDGMPRMRCFSLSILLSENNQFNGPLMLIPGSHRWFVPTAGKTPQENWKQSLKAQEIGVPDTKVLEEMTANGELVAPQGPAGSVILFECNTLHASANNLSPWPRRNLFFVYNSIENQMEAPYCGNRPRPEFVATREDVEPLRSLEDERQGKVVAANFRRTA</sequence>
<keyword evidence="7" id="KW-0560">Oxidoreductase</keyword>
<dbReference type="GO" id="GO:0005506">
    <property type="term" value="F:iron ion binding"/>
    <property type="evidence" value="ECO:0007669"/>
    <property type="project" value="UniProtKB-ARBA"/>
</dbReference>
<comment type="catalytic activity">
    <reaction evidence="9">
        <text>L-ectoine + 2-oxoglutarate + O2 = 5-hydroxyectoine + succinate + CO2</text>
        <dbReference type="Rhea" id="RHEA:45740"/>
        <dbReference type="ChEBI" id="CHEBI:15379"/>
        <dbReference type="ChEBI" id="CHEBI:16526"/>
        <dbReference type="ChEBI" id="CHEBI:16810"/>
        <dbReference type="ChEBI" id="CHEBI:30031"/>
        <dbReference type="ChEBI" id="CHEBI:58515"/>
        <dbReference type="ChEBI" id="CHEBI:85413"/>
        <dbReference type="EC" id="1.14.11.55"/>
    </reaction>
</comment>
<comment type="cofactor">
    <cofactor evidence="1">
        <name>Fe(2+)</name>
        <dbReference type="ChEBI" id="CHEBI:29033"/>
    </cofactor>
</comment>
<keyword evidence="8" id="KW-0408">Iron</keyword>
<dbReference type="SUPFAM" id="SSF51197">
    <property type="entry name" value="Clavaminate synthase-like"/>
    <property type="match status" value="1"/>
</dbReference>
<proteinExistence type="inferred from homology"/>
<dbReference type="RefSeq" id="WP_189609182.1">
    <property type="nucleotide sequence ID" value="NZ_BMXR01000006.1"/>
</dbReference>
<dbReference type="PANTHER" id="PTHR20883">
    <property type="entry name" value="PHYTANOYL-COA DIOXYGENASE DOMAIN CONTAINING 1"/>
    <property type="match status" value="1"/>
</dbReference>
<dbReference type="InterPro" id="IPR012774">
    <property type="entry name" value="EctD"/>
</dbReference>
<evidence type="ECO:0000256" key="4">
    <source>
        <dbReference type="ARBA" id="ARBA00011738"/>
    </source>
</evidence>
<accession>A0A918NBS0</accession>
<protein>
    <recommendedName>
        <fullName evidence="10">Ectoine hydroxylase</fullName>
        <ecNumber evidence="10">1.14.11.55</ecNumber>
    </recommendedName>
</protein>
<evidence type="ECO:0000256" key="2">
    <source>
        <dbReference type="ARBA" id="ARBA00004063"/>
    </source>
</evidence>
<comment type="similarity">
    <text evidence="3">Belongs to the PhyH family. EctD subfamily.</text>
</comment>
<evidence type="ECO:0000313" key="12">
    <source>
        <dbReference type="Proteomes" id="UP000626148"/>
    </source>
</evidence>
<dbReference type="NCBIfam" id="TIGR02408">
    <property type="entry name" value="ectoine_ThpD"/>
    <property type="match status" value="1"/>
</dbReference>
<comment type="function">
    <text evidence="2">Involved in the biosynthesis of 5-hydroxyectoine, called compatible solute, which helps organisms to survive extreme osmotic stress by acting as a highly soluble organic osmolyte. Catalyzes the 2-oxoglutarate-dependent selective hydroxylation of L-ectoine to yield (4S,5S)-5-hydroxyectoine.</text>
</comment>
<dbReference type="InterPro" id="IPR008775">
    <property type="entry name" value="Phytyl_CoA_dOase-like"/>
</dbReference>